<name>A0ACA8DTU2_9GAMM</name>
<proteinExistence type="predicted"/>
<evidence type="ECO:0000313" key="1">
    <source>
        <dbReference type="EMBL" id="ATC81455.1"/>
    </source>
</evidence>
<dbReference type="Proteomes" id="UP000217277">
    <property type="component" value="Chromosome I"/>
</dbReference>
<accession>A0ACA8DTU2</accession>
<organism evidence="1 2">
    <name type="scientific">Pseudoalteromonas agarivorans DSM 14585</name>
    <dbReference type="NCBI Taxonomy" id="1312369"/>
    <lineage>
        <taxon>Bacteria</taxon>
        <taxon>Pseudomonadati</taxon>
        <taxon>Pseudomonadota</taxon>
        <taxon>Gammaproteobacteria</taxon>
        <taxon>Alteromonadales</taxon>
        <taxon>Pseudoalteromonadaceae</taxon>
        <taxon>Pseudoalteromonas</taxon>
    </lineage>
</organism>
<protein>
    <submittedName>
        <fullName evidence="1">Uncharacterized protein</fullName>
    </submittedName>
</protein>
<keyword evidence="2" id="KW-1185">Reference proteome</keyword>
<sequence length="286" mass="31178">MSLEEKDIQDLKNAVNLLEQGTITALVTQAVGKPIDYLMDKLPKGVETKIHDIVEMALHKAADTALWSLDNEPNREASIKTNKLFAAVSGAVGGAFGFAAIAIELPISTTIMLRSVADVARSEGFDLDEIDTKQACLEVFALGGPSKDDDAVDTAYYATRGFTTKAMQTFSKEMAAIAAANSATQTVNNKITAEQAGKWLSTLIEKVAARFSVVITEKVAAQVVPVVGAFAGATLNTMFTDYYQDMARGHFIIKRLEKKYDFELIRAEYTKIRSKLKPRKVQGRDS</sequence>
<evidence type="ECO:0000313" key="2">
    <source>
        <dbReference type="Proteomes" id="UP000217277"/>
    </source>
</evidence>
<reference evidence="1" key="1">
    <citation type="submission" date="2015-03" db="EMBL/GenBank/DDBJ databases">
        <authorList>
            <person name="Xie B.-B."/>
            <person name="Rong J.-C."/>
            <person name="Qin Q.-L."/>
            <person name="Zhang Y.-Z."/>
        </authorList>
    </citation>
    <scope>NUCLEOTIDE SEQUENCE</scope>
    <source>
        <strain evidence="1">DSM 14585</strain>
    </source>
</reference>
<gene>
    <name evidence="1" type="ORF">PAGA_a0974</name>
</gene>
<dbReference type="EMBL" id="CP011011">
    <property type="protein sequence ID" value="ATC81455.1"/>
    <property type="molecule type" value="Genomic_DNA"/>
</dbReference>